<keyword evidence="2" id="KW-1003">Cell membrane</keyword>
<dbReference type="SMART" id="SM00304">
    <property type="entry name" value="HAMP"/>
    <property type="match status" value="1"/>
</dbReference>
<keyword evidence="7" id="KW-1133">Transmembrane helix</keyword>
<keyword evidence="4 6" id="KW-0807">Transducer</keyword>
<dbReference type="Gene3D" id="1.10.287.950">
    <property type="entry name" value="Methyl-accepting chemotaxis protein"/>
    <property type="match status" value="1"/>
</dbReference>
<reference evidence="10 11" key="1">
    <citation type="submission" date="2019-11" db="EMBL/GenBank/DDBJ databases">
        <title>Paenibacillus monticola sp. nov., a novel PGPR strain isolated from mountain sample in China.</title>
        <authorList>
            <person name="Zhao Q."/>
            <person name="Li H.-P."/>
            <person name="Zhang J.-L."/>
        </authorList>
    </citation>
    <scope>NUCLEOTIDE SEQUENCE [LARGE SCALE GENOMIC DNA]</scope>
    <source>
        <strain evidence="10 11">LC-T2</strain>
    </source>
</reference>
<keyword evidence="3 7" id="KW-0472">Membrane</keyword>
<dbReference type="InterPro" id="IPR003660">
    <property type="entry name" value="HAMP_dom"/>
</dbReference>
<name>A0A7X2L4F8_9BACL</name>
<protein>
    <submittedName>
        <fullName evidence="10">HAMP domain-containing protein</fullName>
    </submittedName>
</protein>
<organism evidence="10 11">
    <name type="scientific">Paenibacillus monticola</name>
    <dbReference type="NCBI Taxonomy" id="2666075"/>
    <lineage>
        <taxon>Bacteria</taxon>
        <taxon>Bacillati</taxon>
        <taxon>Bacillota</taxon>
        <taxon>Bacilli</taxon>
        <taxon>Bacillales</taxon>
        <taxon>Paenibacillaceae</taxon>
        <taxon>Paenibacillus</taxon>
    </lineage>
</organism>
<dbReference type="InterPro" id="IPR024478">
    <property type="entry name" value="HlyB_4HB_MCP"/>
</dbReference>
<feature type="domain" description="Methyl-accepting transducer" evidence="8">
    <location>
        <begin position="283"/>
        <end position="534"/>
    </location>
</feature>
<dbReference type="GO" id="GO:0005886">
    <property type="term" value="C:plasma membrane"/>
    <property type="evidence" value="ECO:0007669"/>
    <property type="project" value="UniProtKB-SubCell"/>
</dbReference>
<dbReference type="SUPFAM" id="SSF58104">
    <property type="entry name" value="Methyl-accepting chemotaxis protein (MCP) signaling domain"/>
    <property type="match status" value="1"/>
</dbReference>
<sequence length="570" mass="62730">MKWFNNMKMIRKLLSAFMIVSLFIGIVGVIGIYNMKKIDRNMENIYNIDLVGIQSLTSIKVNLAQIRADMLVTIDPTHKAELQAKEDEMITQRAEIDQYVKDYKPTITTELDRTQFAEFEKLLDINRTSRMEIIKQVDAGNYVGANELFPAYSKLRTDMIVILDKEIKLASDMAKTDFDDSETAYHKAFTLIIVITLLGLLVAIALGLFISITIAKQIKKVLLVAEALGANDLTHTVDIDTKDEIGGLAKALNKAITSLKMVIREISDSATDISATSEELFATTEEISAKMEIVDESVRYVSLGAVQLSATTEEVNATTETIAGNVAEVTARAQQGNEMAKNIEVNAKQVRSNAEISSKTANKLYLEKQTSILRAIEEGAVVNEVKIMADEIENIASQTNLLALNAAIEAARAGEHGRGFAVVADEVRKLAEKSSSTVKSIQEVTGRVQQAFNNLSSNAQDVLSFIDDKVKPDYDSFVDTGKQYGEDAVEFYAISSDIGDSMYTVNMTINEIKQAIENVSATAEQSVASSNEILISVNESVQAIQEITKASQNQAVLAENLNRMVQQFKL</sequence>
<evidence type="ECO:0000256" key="1">
    <source>
        <dbReference type="ARBA" id="ARBA00004236"/>
    </source>
</evidence>
<dbReference type="AlphaFoldDB" id="A0A7X2L4F8"/>
<dbReference type="Pfam" id="PF00672">
    <property type="entry name" value="HAMP"/>
    <property type="match status" value="1"/>
</dbReference>
<dbReference type="EMBL" id="WJXB01000018">
    <property type="protein sequence ID" value="MRN57007.1"/>
    <property type="molecule type" value="Genomic_DNA"/>
</dbReference>
<feature type="transmembrane region" description="Helical" evidence="7">
    <location>
        <begin position="188"/>
        <end position="210"/>
    </location>
</feature>
<gene>
    <name evidence="10" type="ORF">GJB61_29070</name>
</gene>
<dbReference type="Proteomes" id="UP000463051">
    <property type="component" value="Unassembled WGS sequence"/>
</dbReference>
<proteinExistence type="inferred from homology"/>
<evidence type="ECO:0000259" key="9">
    <source>
        <dbReference type="PROSITE" id="PS50885"/>
    </source>
</evidence>
<comment type="similarity">
    <text evidence="5">Belongs to the methyl-accepting chemotaxis (MCP) protein family.</text>
</comment>
<evidence type="ECO:0000256" key="2">
    <source>
        <dbReference type="ARBA" id="ARBA00022475"/>
    </source>
</evidence>
<dbReference type="PROSITE" id="PS50111">
    <property type="entry name" value="CHEMOTAXIS_TRANSDUC_2"/>
    <property type="match status" value="1"/>
</dbReference>
<dbReference type="Pfam" id="PF12729">
    <property type="entry name" value="4HB_MCP_1"/>
    <property type="match status" value="1"/>
</dbReference>
<dbReference type="RefSeq" id="WP_154122510.1">
    <property type="nucleotide sequence ID" value="NZ_WJXB01000018.1"/>
</dbReference>
<dbReference type="CDD" id="cd06225">
    <property type="entry name" value="HAMP"/>
    <property type="match status" value="1"/>
</dbReference>
<dbReference type="SMART" id="SM00283">
    <property type="entry name" value="MA"/>
    <property type="match status" value="1"/>
</dbReference>
<dbReference type="GO" id="GO:0007165">
    <property type="term" value="P:signal transduction"/>
    <property type="evidence" value="ECO:0007669"/>
    <property type="project" value="UniProtKB-KW"/>
</dbReference>
<evidence type="ECO:0000256" key="7">
    <source>
        <dbReference type="SAM" id="Phobius"/>
    </source>
</evidence>
<accession>A0A7X2L4F8</accession>
<evidence type="ECO:0000256" key="3">
    <source>
        <dbReference type="ARBA" id="ARBA00023136"/>
    </source>
</evidence>
<dbReference type="PANTHER" id="PTHR32089:SF112">
    <property type="entry name" value="LYSOZYME-LIKE PROTEIN-RELATED"/>
    <property type="match status" value="1"/>
</dbReference>
<dbReference type="InterPro" id="IPR004089">
    <property type="entry name" value="MCPsignal_dom"/>
</dbReference>
<evidence type="ECO:0000313" key="10">
    <source>
        <dbReference type="EMBL" id="MRN57007.1"/>
    </source>
</evidence>
<keyword evidence="11" id="KW-1185">Reference proteome</keyword>
<evidence type="ECO:0000256" key="4">
    <source>
        <dbReference type="ARBA" id="ARBA00023224"/>
    </source>
</evidence>
<comment type="caution">
    <text evidence="10">The sequence shown here is derived from an EMBL/GenBank/DDBJ whole genome shotgun (WGS) entry which is preliminary data.</text>
</comment>
<dbReference type="PANTHER" id="PTHR32089">
    <property type="entry name" value="METHYL-ACCEPTING CHEMOTAXIS PROTEIN MCPB"/>
    <property type="match status" value="1"/>
</dbReference>
<evidence type="ECO:0000256" key="6">
    <source>
        <dbReference type="PROSITE-ProRule" id="PRU00284"/>
    </source>
</evidence>
<evidence type="ECO:0000313" key="11">
    <source>
        <dbReference type="Proteomes" id="UP000463051"/>
    </source>
</evidence>
<dbReference type="PROSITE" id="PS50885">
    <property type="entry name" value="HAMP"/>
    <property type="match status" value="1"/>
</dbReference>
<dbReference type="Pfam" id="PF00015">
    <property type="entry name" value="MCPsignal"/>
    <property type="match status" value="1"/>
</dbReference>
<comment type="subcellular location">
    <subcellularLocation>
        <location evidence="1">Cell membrane</location>
    </subcellularLocation>
</comment>
<evidence type="ECO:0000259" key="8">
    <source>
        <dbReference type="PROSITE" id="PS50111"/>
    </source>
</evidence>
<feature type="domain" description="HAMP" evidence="9">
    <location>
        <begin position="212"/>
        <end position="264"/>
    </location>
</feature>
<evidence type="ECO:0000256" key="5">
    <source>
        <dbReference type="ARBA" id="ARBA00029447"/>
    </source>
</evidence>
<keyword evidence="7" id="KW-0812">Transmembrane</keyword>